<keyword evidence="2" id="KW-0520">NAD</keyword>
<dbReference type="InterPro" id="IPR006139">
    <property type="entry name" value="D-isomer_2_OHA_DH_cat_dom"/>
</dbReference>
<sequence length="314" mass="33064">MTKKPILTFETYDDWDAAPMEAEYQVYNLPHGASLDSLPAKAFQTVEAFAFKGHDALDARIMDAFPKLGMIANYGVGFDTIDVAHATSRGIKVTNTPDVLTEDVADLAVGMLIAASRGMIGASDWIRSGNWAKNGAYGLQSKVSGSRVGIVGLGRIGRAVADRLVPFGCDLHYFARQPKDTPGWTHHSDIVSLAGAVDSLIICVSGGPETVGIVGAEAIAALGPNGLLVNASRGTTVDEGALLAALESGALGKAALDVFLNEPDIDARFMALDNVLLSPHQSSGTVQTRKIMGQLQRDNLAAYFAGKPLLTPVN</sequence>
<dbReference type="Gene3D" id="3.40.50.720">
    <property type="entry name" value="NAD(P)-binding Rossmann-like Domain"/>
    <property type="match status" value="2"/>
</dbReference>
<dbReference type="EMBL" id="JBHDIY010000002">
    <property type="protein sequence ID" value="MFL4472124.1"/>
    <property type="molecule type" value="Genomic_DNA"/>
</dbReference>
<dbReference type="SUPFAM" id="SSF51735">
    <property type="entry name" value="NAD(P)-binding Rossmann-fold domains"/>
    <property type="match status" value="1"/>
</dbReference>
<proteinExistence type="inferred from homology"/>
<gene>
    <name evidence="6" type="ORF">ACERZ8_20400</name>
</gene>
<dbReference type="CDD" id="cd12156">
    <property type="entry name" value="HPPR"/>
    <property type="match status" value="1"/>
</dbReference>
<dbReference type="SUPFAM" id="SSF52283">
    <property type="entry name" value="Formate/glycerate dehydrogenase catalytic domain-like"/>
    <property type="match status" value="1"/>
</dbReference>
<organism evidence="6 7">
    <name type="scientific">Tateyamaria armeniaca</name>
    <dbReference type="NCBI Taxonomy" id="2518930"/>
    <lineage>
        <taxon>Bacteria</taxon>
        <taxon>Pseudomonadati</taxon>
        <taxon>Pseudomonadota</taxon>
        <taxon>Alphaproteobacteria</taxon>
        <taxon>Rhodobacterales</taxon>
        <taxon>Roseobacteraceae</taxon>
        <taxon>Tateyamaria</taxon>
    </lineage>
</organism>
<feature type="domain" description="D-isomer specific 2-hydroxyacid dehydrogenase NAD-binding" evidence="5">
    <location>
        <begin position="109"/>
        <end position="281"/>
    </location>
</feature>
<evidence type="ECO:0000259" key="5">
    <source>
        <dbReference type="Pfam" id="PF02826"/>
    </source>
</evidence>
<evidence type="ECO:0000256" key="2">
    <source>
        <dbReference type="ARBA" id="ARBA00023027"/>
    </source>
</evidence>
<comment type="caution">
    <text evidence="6">The sequence shown here is derived from an EMBL/GenBank/DDBJ whole genome shotgun (WGS) entry which is preliminary data.</text>
</comment>
<dbReference type="Pfam" id="PF00389">
    <property type="entry name" value="2-Hacid_dh"/>
    <property type="match status" value="1"/>
</dbReference>
<dbReference type="InterPro" id="IPR006140">
    <property type="entry name" value="D-isomer_DH_NAD-bd"/>
</dbReference>
<feature type="domain" description="D-isomer specific 2-hydroxyacid dehydrogenase catalytic" evidence="4">
    <location>
        <begin position="19"/>
        <end position="314"/>
    </location>
</feature>
<evidence type="ECO:0000313" key="7">
    <source>
        <dbReference type="Proteomes" id="UP001627408"/>
    </source>
</evidence>
<name>A0ABW8UZC4_9RHOB</name>
<accession>A0ABW8UZC4</accession>
<evidence type="ECO:0000259" key="4">
    <source>
        <dbReference type="Pfam" id="PF00389"/>
    </source>
</evidence>
<evidence type="ECO:0000313" key="6">
    <source>
        <dbReference type="EMBL" id="MFL4472124.1"/>
    </source>
</evidence>
<reference evidence="6 7" key="1">
    <citation type="submission" date="2024-08" db="EMBL/GenBank/DDBJ databases">
        <title>Tateyamaria sp. nov., isolated from marine algae.</title>
        <authorList>
            <person name="Choi B.J."/>
            <person name="Kim J.M."/>
            <person name="Lee J.K."/>
            <person name="Choi D.G."/>
            <person name="Bayburt H."/>
            <person name="Baek J.H."/>
            <person name="Han D.M."/>
            <person name="Jeon C.O."/>
        </authorList>
    </citation>
    <scope>NUCLEOTIDE SEQUENCE [LARGE SCALE GENOMIC DNA]</scope>
    <source>
        <strain evidence="6 7">KMU-156</strain>
    </source>
</reference>
<protein>
    <submittedName>
        <fullName evidence="6">2-hydroxyacid dehydrogenase</fullName>
    </submittedName>
</protein>
<evidence type="ECO:0000256" key="3">
    <source>
        <dbReference type="RuleBase" id="RU003719"/>
    </source>
</evidence>
<dbReference type="PANTHER" id="PTHR10996:SF178">
    <property type="entry name" value="2-HYDROXYACID DEHYDROGENASE YGL185C-RELATED"/>
    <property type="match status" value="1"/>
</dbReference>
<keyword evidence="7" id="KW-1185">Reference proteome</keyword>
<dbReference type="InterPro" id="IPR050223">
    <property type="entry name" value="D-isomer_2-hydroxyacid_DH"/>
</dbReference>
<dbReference type="Pfam" id="PF02826">
    <property type="entry name" value="2-Hacid_dh_C"/>
    <property type="match status" value="1"/>
</dbReference>
<dbReference type="InterPro" id="IPR036291">
    <property type="entry name" value="NAD(P)-bd_dom_sf"/>
</dbReference>
<evidence type="ECO:0000256" key="1">
    <source>
        <dbReference type="ARBA" id="ARBA00023002"/>
    </source>
</evidence>
<keyword evidence="1 3" id="KW-0560">Oxidoreductase</keyword>
<dbReference type="RefSeq" id="WP_407594011.1">
    <property type="nucleotide sequence ID" value="NZ_JBHDIY010000002.1"/>
</dbReference>
<dbReference type="PANTHER" id="PTHR10996">
    <property type="entry name" value="2-HYDROXYACID DEHYDROGENASE-RELATED"/>
    <property type="match status" value="1"/>
</dbReference>
<dbReference type="Proteomes" id="UP001627408">
    <property type="component" value="Unassembled WGS sequence"/>
</dbReference>
<comment type="similarity">
    <text evidence="3">Belongs to the D-isomer specific 2-hydroxyacid dehydrogenase family.</text>
</comment>